<dbReference type="InterPro" id="IPR036291">
    <property type="entry name" value="NAD(P)-bd_dom_sf"/>
</dbReference>
<dbReference type="Proteomes" id="UP000654913">
    <property type="component" value="Chromosome 5"/>
</dbReference>
<organism evidence="4 5">
    <name type="scientific">Aspergillus puulaauensis</name>
    <dbReference type="NCBI Taxonomy" id="1220207"/>
    <lineage>
        <taxon>Eukaryota</taxon>
        <taxon>Fungi</taxon>
        <taxon>Dikarya</taxon>
        <taxon>Ascomycota</taxon>
        <taxon>Pezizomycotina</taxon>
        <taxon>Eurotiomycetes</taxon>
        <taxon>Eurotiomycetidae</taxon>
        <taxon>Eurotiales</taxon>
        <taxon>Aspergillaceae</taxon>
        <taxon>Aspergillus</taxon>
    </lineage>
</organism>
<dbReference type="GO" id="GO:0044550">
    <property type="term" value="P:secondary metabolite biosynthetic process"/>
    <property type="evidence" value="ECO:0007669"/>
    <property type="project" value="UniProtKB-ARBA"/>
</dbReference>
<dbReference type="PRINTS" id="PR00081">
    <property type="entry name" value="GDHRDH"/>
</dbReference>
<dbReference type="SUPFAM" id="SSF51735">
    <property type="entry name" value="NAD(P)-binding Rossmann-fold domains"/>
    <property type="match status" value="1"/>
</dbReference>
<proteinExistence type="inferred from homology"/>
<protein>
    <recommendedName>
        <fullName evidence="6">NAD(P)-binding protein</fullName>
    </recommendedName>
</protein>
<dbReference type="InterPro" id="IPR002347">
    <property type="entry name" value="SDR_fam"/>
</dbReference>
<dbReference type="Gene3D" id="3.40.50.720">
    <property type="entry name" value="NAD(P)-binding Rossmann-like Domain"/>
    <property type="match status" value="1"/>
</dbReference>
<accession>A0A7R8ANV7</accession>
<dbReference type="GeneID" id="64975307"/>
<keyword evidence="2" id="KW-0521">NADP</keyword>
<dbReference type="PANTHER" id="PTHR43180">
    <property type="entry name" value="3-OXOACYL-(ACYL-CARRIER-PROTEIN) REDUCTASE (AFU_ORTHOLOGUE AFUA_6G11210)"/>
    <property type="match status" value="1"/>
</dbReference>
<reference evidence="4" key="1">
    <citation type="submission" date="2021-01" db="EMBL/GenBank/DDBJ databases">
        <authorList>
            <consortium name="Aspergillus puulaauensis MK2 genome sequencing consortium"/>
            <person name="Kazuki M."/>
            <person name="Futagami T."/>
        </authorList>
    </citation>
    <scope>NUCLEOTIDE SEQUENCE</scope>
    <source>
        <strain evidence="4">MK2</strain>
    </source>
</reference>
<evidence type="ECO:0000313" key="5">
    <source>
        <dbReference type="Proteomes" id="UP000654913"/>
    </source>
</evidence>
<dbReference type="RefSeq" id="XP_041557496.1">
    <property type="nucleotide sequence ID" value="XM_041704964.1"/>
</dbReference>
<dbReference type="GO" id="GO:0016491">
    <property type="term" value="F:oxidoreductase activity"/>
    <property type="evidence" value="ECO:0007669"/>
    <property type="project" value="UniProtKB-KW"/>
</dbReference>
<dbReference type="OrthoDB" id="37659at2759"/>
<keyword evidence="5" id="KW-1185">Reference proteome</keyword>
<reference evidence="4" key="2">
    <citation type="submission" date="2021-02" db="EMBL/GenBank/DDBJ databases">
        <title>Aspergillus puulaauensis MK2 genome sequence.</title>
        <authorList>
            <person name="Futagami T."/>
            <person name="Mori K."/>
            <person name="Kadooka C."/>
            <person name="Tanaka T."/>
        </authorList>
    </citation>
    <scope>NUCLEOTIDE SEQUENCE</scope>
    <source>
        <strain evidence="4">MK2</strain>
    </source>
</reference>
<dbReference type="KEGG" id="apuu:APUU_50013A"/>
<evidence type="ECO:0000256" key="2">
    <source>
        <dbReference type="ARBA" id="ARBA00022857"/>
    </source>
</evidence>
<dbReference type="Pfam" id="PF00106">
    <property type="entry name" value="adh_short"/>
    <property type="match status" value="1"/>
</dbReference>
<dbReference type="AlphaFoldDB" id="A0A7R8ANV7"/>
<comment type="similarity">
    <text evidence="1">Belongs to the short-chain dehydrogenases/reductases (SDR) family.</text>
</comment>
<evidence type="ECO:0000313" key="4">
    <source>
        <dbReference type="EMBL" id="BCS25302.1"/>
    </source>
</evidence>
<keyword evidence="3" id="KW-0560">Oxidoreductase</keyword>
<dbReference type="PROSITE" id="PS00061">
    <property type="entry name" value="ADH_SHORT"/>
    <property type="match status" value="1"/>
</dbReference>
<sequence length="288" mass="31090">MSLQPKLTDRELASLAQKTIIITGGASGIGRATVLKAHQNGANVVIADVNKQAGDALVAELKGRAMFHYTDISNWNSILDLFEAAVGRFSRIDTVCANAGTNNWDSVFADELDESTGRLKAPTFRNLEINLFGTIHTAKAAVHYFSRNPGGIGQLVLTGSAASLIDTPPLHLYCAGKAGILGFMRSIRTQLIKSNATVNMIAPWMTRTPMLPEELSKIWGELPANTPDGVADALLLPSVRPEVNGKSFWVAGNQIVELEGALHAAQPQWMGENLSRQVDEGQRRMGIF</sequence>
<dbReference type="InterPro" id="IPR020904">
    <property type="entry name" value="Sc_DH/Rdtase_CS"/>
</dbReference>
<evidence type="ECO:0008006" key="6">
    <source>
        <dbReference type="Google" id="ProtNLM"/>
    </source>
</evidence>
<dbReference type="EMBL" id="AP024447">
    <property type="protein sequence ID" value="BCS25302.1"/>
    <property type="molecule type" value="Genomic_DNA"/>
</dbReference>
<dbReference type="PANTHER" id="PTHR43180:SF33">
    <property type="entry name" value="15-HYDROXYPROSTAGLANDIN DEHYDROGENASE [NAD(+)]-LIKE"/>
    <property type="match status" value="1"/>
</dbReference>
<gene>
    <name evidence="4" type="ORF">APUU_50013A</name>
</gene>
<name>A0A7R8ANV7_9EURO</name>
<evidence type="ECO:0000256" key="3">
    <source>
        <dbReference type="ARBA" id="ARBA00023002"/>
    </source>
</evidence>
<evidence type="ECO:0000256" key="1">
    <source>
        <dbReference type="ARBA" id="ARBA00006484"/>
    </source>
</evidence>